<evidence type="ECO:0000256" key="6">
    <source>
        <dbReference type="ARBA" id="ARBA00023163"/>
    </source>
</evidence>
<evidence type="ECO:0000256" key="2">
    <source>
        <dbReference type="ARBA" id="ARBA00022737"/>
    </source>
</evidence>
<keyword evidence="11" id="KW-1185">Reference proteome</keyword>
<proteinExistence type="predicted"/>
<dbReference type="Pfam" id="PF13912">
    <property type="entry name" value="zf-C2H2_6"/>
    <property type="match status" value="3"/>
</dbReference>
<dbReference type="PANTHER" id="PTHR45988">
    <property type="entry name" value="C2H2 TYPE ZINC FINGER TRANSCRIPTION FACTOR FAMILY-RELATED"/>
    <property type="match status" value="1"/>
</dbReference>
<keyword evidence="1" id="KW-0479">Metal-binding</keyword>
<dbReference type="PANTHER" id="PTHR45988:SF57">
    <property type="entry name" value="OS06G0304200 PROTEIN"/>
    <property type="match status" value="1"/>
</dbReference>
<dbReference type="GO" id="GO:0006355">
    <property type="term" value="P:regulation of DNA-templated transcription"/>
    <property type="evidence" value="ECO:0000318"/>
    <property type="project" value="GO_Central"/>
</dbReference>
<keyword evidence="3 7" id="KW-0863">Zinc-finger</keyword>
<keyword evidence="2" id="KW-0677">Repeat</keyword>
<dbReference type="InParanoid" id="A0A1B6P789"/>
<protein>
    <recommendedName>
        <fullName evidence="9">C2H2-type domain-containing protein</fullName>
    </recommendedName>
</protein>
<evidence type="ECO:0000259" key="9">
    <source>
        <dbReference type="PROSITE" id="PS50157"/>
    </source>
</evidence>
<evidence type="ECO:0000256" key="1">
    <source>
        <dbReference type="ARBA" id="ARBA00022723"/>
    </source>
</evidence>
<evidence type="ECO:0000256" key="4">
    <source>
        <dbReference type="ARBA" id="ARBA00022833"/>
    </source>
</evidence>
<keyword evidence="6" id="KW-0804">Transcription</keyword>
<evidence type="ECO:0000313" key="11">
    <source>
        <dbReference type="Proteomes" id="UP000000768"/>
    </source>
</evidence>
<evidence type="ECO:0000256" key="3">
    <source>
        <dbReference type="ARBA" id="ARBA00022771"/>
    </source>
</evidence>
<evidence type="ECO:0000256" key="7">
    <source>
        <dbReference type="PROSITE-ProRule" id="PRU00042"/>
    </source>
</evidence>
<dbReference type="GO" id="GO:0008270">
    <property type="term" value="F:zinc ion binding"/>
    <property type="evidence" value="ECO:0007669"/>
    <property type="project" value="UniProtKB-KW"/>
</dbReference>
<feature type="domain" description="C2H2-type" evidence="9">
    <location>
        <begin position="204"/>
        <end position="231"/>
    </location>
</feature>
<dbReference type="Gene3D" id="3.30.160.60">
    <property type="entry name" value="Classic Zinc Finger"/>
    <property type="match status" value="2"/>
</dbReference>
<dbReference type="STRING" id="4558.A0A1B6P789"/>
<dbReference type="PROSITE" id="PS50157">
    <property type="entry name" value="ZINC_FINGER_C2H2_2"/>
    <property type="match status" value="3"/>
</dbReference>
<dbReference type="Proteomes" id="UP000000768">
    <property type="component" value="Chromosome 9"/>
</dbReference>
<dbReference type="InterPro" id="IPR013087">
    <property type="entry name" value="Znf_C2H2_type"/>
</dbReference>
<dbReference type="InterPro" id="IPR036236">
    <property type="entry name" value="Znf_C2H2_sf"/>
</dbReference>
<reference evidence="10 11" key="1">
    <citation type="journal article" date="2009" name="Nature">
        <title>The Sorghum bicolor genome and the diversification of grasses.</title>
        <authorList>
            <person name="Paterson A.H."/>
            <person name="Bowers J.E."/>
            <person name="Bruggmann R."/>
            <person name="Dubchak I."/>
            <person name="Grimwood J."/>
            <person name="Gundlach H."/>
            <person name="Haberer G."/>
            <person name="Hellsten U."/>
            <person name="Mitros T."/>
            <person name="Poliakov A."/>
            <person name="Schmutz J."/>
            <person name="Spannagl M."/>
            <person name="Tang H."/>
            <person name="Wang X."/>
            <person name="Wicker T."/>
            <person name="Bharti A.K."/>
            <person name="Chapman J."/>
            <person name="Feltus F.A."/>
            <person name="Gowik U."/>
            <person name="Grigoriev I.V."/>
            <person name="Lyons E."/>
            <person name="Maher C.A."/>
            <person name="Martis M."/>
            <person name="Narechania A."/>
            <person name="Otillar R.P."/>
            <person name="Penning B.W."/>
            <person name="Salamov A.A."/>
            <person name="Wang Y."/>
            <person name="Zhang L."/>
            <person name="Carpita N.C."/>
            <person name="Freeling M."/>
            <person name="Gingle A.R."/>
            <person name="Hash C.T."/>
            <person name="Keller B."/>
            <person name="Klein P."/>
            <person name="Kresovich S."/>
            <person name="McCann M.C."/>
            <person name="Ming R."/>
            <person name="Peterson D.G."/>
            <person name="Mehboob-ur-Rahman"/>
            <person name="Ware D."/>
            <person name="Westhoff P."/>
            <person name="Mayer K.F."/>
            <person name="Messing J."/>
            <person name="Rokhsar D.S."/>
        </authorList>
    </citation>
    <scope>NUCLEOTIDE SEQUENCE [LARGE SCALE GENOMIC DNA]</scope>
    <source>
        <strain evidence="11">cv. BTx623</strain>
    </source>
</reference>
<dbReference type="FunFam" id="3.30.160.60:FF:000446">
    <property type="entry name" value="Zinc finger protein"/>
    <property type="match status" value="1"/>
</dbReference>
<dbReference type="PROSITE" id="PS00028">
    <property type="entry name" value="ZINC_FINGER_C2H2_1"/>
    <property type="match status" value="3"/>
</dbReference>
<dbReference type="Gramene" id="KXG21471">
    <property type="protein sequence ID" value="KXG21471"/>
    <property type="gene ID" value="SORBI_3009G067700"/>
</dbReference>
<gene>
    <name evidence="10" type="ORF">SORBI_3009G067700</name>
</gene>
<reference evidence="11" key="2">
    <citation type="journal article" date="2018" name="Plant J.">
        <title>The Sorghum bicolor reference genome: improved assembly, gene annotations, a transcriptome atlas, and signatures of genome organization.</title>
        <authorList>
            <person name="McCormick R.F."/>
            <person name="Truong S.K."/>
            <person name="Sreedasyam A."/>
            <person name="Jenkins J."/>
            <person name="Shu S."/>
            <person name="Sims D."/>
            <person name="Kennedy M."/>
            <person name="Amirebrahimi M."/>
            <person name="Weers B.D."/>
            <person name="McKinley B."/>
            <person name="Mattison A."/>
            <person name="Morishige D.T."/>
            <person name="Grimwood J."/>
            <person name="Schmutz J."/>
            <person name="Mullet J.E."/>
        </authorList>
    </citation>
    <scope>NUCLEOTIDE SEQUENCE [LARGE SCALE GENOMIC DNA]</scope>
    <source>
        <strain evidence="11">cv. BTx623</strain>
    </source>
</reference>
<dbReference type="GO" id="GO:0000976">
    <property type="term" value="F:transcription cis-regulatory region binding"/>
    <property type="evidence" value="ECO:0000318"/>
    <property type="project" value="GO_Central"/>
</dbReference>
<dbReference type="AlphaFoldDB" id="A0A1B6P789"/>
<dbReference type="OMA" id="FEANCSP"/>
<evidence type="ECO:0000256" key="5">
    <source>
        <dbReference type="ARBA" id="ARBA00023015"/>
    </source>
</evidence>
<name>A0A1B6P789_SORBI</name>
<dbReference type="EMBL" id="CM000768">
    <property type="protein sequence ID" value="KXG21471.1"/>
    <property type="molecule type" value="Genomic_DNA"/>
</dbReference>
<dbReference type="GO" id="GO:0003700">
    <property type="term" value="F:DNA-binding transcription factor activity"/>
    <property type="evidence" value="ECO:0000318"/>
    <property type="project" value="GO_Central"/>
</dbReference>
<feature type="region of interest" description="Disordered" evidence="8">
    <location>
        <begin position="338"/>
        <end position="361"/>
    </location>
</feature>
<feature type="domain" description="C2H2-type" evidence="9">
    <location>
        <begin position="247"/>
        <end position="274"/>
    </location>
</feature>
<dbReference type="GO" id="GO:0005634">
    <property type="term" value="C:nucleus"/>
    <property type="evidence" value="ECO:0000318"/>
    <property type="project" value="GO_Central"/>
</dbReference>
<keyword evidence="5" id="KW-0805">Transcription regulation</keyword>
<evidence type="ECO:0000313" key="10">
    <source>
        <dbReference type="EMBL" id="KXG21471.1"/>
    </source>
</evidence>
<dbReference type="SMART" id="SM00355">
    <property type="entry name" value="ZnF_C2H2"/>
    <property type="match status" value="3"/>
</dbReference>
<evidence type="ECO:0000256" key="8">
    <source>
        <dbReference type="SAM" id="MobiDB-lite"/>
    </source>
</evidence>
<feature type="domain" description="C2H2-type" evidence="9">
    <location>
        <begin position="72"/>
        <end position="99"/>
    </location>
</feature>
<keyword evidence="4" id="KW-0862">Zinc</keyword>
<sequence>MMSAGKQNARELVDNFEANCSPNAIPSLEQSEISAAEATRINKISLFDNAKVASPDEIANTAAAVDKPIMVHTCNECGKSFKEMISLHGHKGVHRREEKKHMRMMMAEQQPTVSSQKPRKTKKDEMKTTLIAAQTLEMLLMEFKWHQKDNLSASMTCSNKHISADEETDEMREIAEFLETRAQSFCEDSTMHVSSSSASIAKCFVCTTCKKTFSSSNALGGHMSIHSNKRTKYSLLEDGGAGSTWEHVCDKCNEKFPTGQILGGHKRKHWWEEHYKAKALLEAQNVKPPLTILPHHELERTGLVVVPTDENIQPAGTTGLVVAAHTVPLACDDVQKPQQAMTQGNEIELPVPSGVSDEDLA</sequence>
<dbReference type="InterPro" id="IPR044653">
    <property type="entry name" value="AZF1/2/3-like"/>
</dbReference>
<dbReference type="SUPFAM" id="SSF57667">
    <property type="entry name" value="beta-beta-alpha zinc fingers"/>
    <property type="match status" value="2"/>
</dbReference>
<organism evidence="10 11">
    <name type="scientific">Sorghum bicolor</name>
    <name type="common">Sorghum</name>
    <name type="synonym">Sorghum vulgare</name>
    <dbReference type="NCBI Taxonomy" id="4558"/>
    <lineage>
        <taxon>Eukaryota</taxon>
        <taxon>Viridiplantae</taxon>
        <taxon>Streptophyta</taxon>
        <taxon>Embryophyta</taxon>
        <taxon>Tracheophyta</taxon>
        <taxon>Spermatophyta</taxon>
        <taxon>Magnoliopsida</taxon>
        <taxon>Liliopsida</taxon>
        <taxon>Poales</taxon>
        <taxon>Poaceae</taxon>
        <taxon>PACMAD clade</taxon>
        <taxon>Panicoideae</taxon>
        <taxon>Andropogonodae</taxon>
        <taxon>Andropogoneae</taxon>
        <taxon>Sorghinae</taxon>
        <taxon>Sorghum</taxon>
    </lineage>
</organism>
<accession>A0A1B6P789</accession>